<dbReference type="GO" id="GO:0003700">
    <property type="term" value="F:DNA-binding transcription factor activity"/>
    <property type="evidence" value="ECO:0007669"/>
    <property type="project" value="InterPro"/>
</dbReference>
<organism evidence="5 6">
    <name type="scientific">Cohnella lupini</name>
    <dbReference type="NCBI Taxonomy" id="1294267"/>
    <lineage>
        <taxon>Bacteria</taxon>
        <taxon>Bacillati</taxon>
        <taxon>Bacillota</taxon>
        <taxon>Bacilli</taxon>
        <taxon>Bacillales</taxon>
        <taxon>Paenibacillaceae</taxon>
        <taxon>Cohnella</taxon>
    </lineage>
</organism>
<dbReference type="SUPFAM" id="SSF46689">
    <property type="entry name" value="Homeodomain-like"/>
    <property type="match status" value="2"/>
</dbReference>
<gene>
    <name evidence="5" type="ORF">DFP95_102292</name>
</gene>
<dbReference type="RefSeq" id="WP_115991622.1">
    <property type="nucleotide sequence ID" value="NZ_QRDY01000002.1"/>
</dbReference>
<sequence>MQQPGYMRNYTNMNKQFPFSIDLSVIDGTLAAHRHDFLEFSYVREGHGTEIINGVRYPLKPGTLTFLLPFQYHEIVSDPGTPLTLYHSGMSPSLLMGTPETGAGLEQLLHEDDSLPPNCSLDETDRSRADRLLDDMFKEHRGESAWKNVVLRSLLLELLVLFDRSRKSAAPTISDRPAQLAGNGSNRHKSFGKVVSYVEARYSETLALAEVARVHHYHETRLSVLFKQHTGQSFGDYLQDVRLRHACALLSTSALKITDIASQTGFGSIGTFNRVFGRKKGLTPSAYRKKFQ</sequence>
<dbReference type="InterPro" id="IPR009057">
    <property type="entry name" value="Homeodomain-like_sf"/>
</dbReference>
<feature type="domain" description="HTH araC/xylS-type" evidence="4">
    <location>
        <begin position="192"/>
        <end position="290"/>
    </location>
</feature>
<evidence type="ECO:0000313" key="5">
    <source>
        <dbReference type="EMBL" id="RED64871.1"/>
    </source>
</evidence>
<evidence type="ECO:0000313" key="6">
    <source>
        <dbReference type="Proteomes" id="UP000256869"/>
    </source>
</evidence>
<dbReference type="AlphaFoldDB" id="A0A3D9ISV9"/>
<comment type="caution">
    <text evidence="5">The sequence shown here is derived from an EMBL/GenBank/DDBJ whole genome shotgun (WGS) entry which is preliminary data.</text>
</comment>
<dbReference type="InterPro" id="IPR037923">
    <property type="entry name" value="HTH-like"/>
</dbReference>
<protein>
    <submittedName>
        <fullName evidence="5">AraC-like protein</fullName>
    </submittedName>
</protein>
<dbReference type="Pfam" id="PF12833">
    <property type="entry name" value="HTH_18"/>
    <property type="match status" value="1"/>
</dbReference>
<dbReference type="SMART" id="SM00342">
    <property type="entry name" value="HTH_ARAC"/>
    <property type="match status" value="1"/>
</dbReference>
<dbReference type="Proteomes" id="UP000256869">
    <property type="component" value="Unassembled WGS sequence"/>
</dbReference>
<dbReference type="InterPro" id="IPR018062">
    <property type="entry name" value="HTH_AraC-typ_CS"/>
</dbReference>
<dbReference type="Gene3D" id="2.60.120.10">
    <property type="entry name" value="Jelly Rolls"/>
    <property type="match status" value="1"/>
</dbReference>
<dbReference type="InterPro" id="IPR003313">
    <property type="entry name" value="AraC-bd"/>
</dbReference>
<name>A0A3D9ISV9_9BACL</name>
<dbReference type="EMBL" id="QRDY01000002">
    <property type="protein sequence ID" value="RED64871.1"/>
    <property type="molecule type" value="Genomic_DNA"/>
</dbReference>
<proteinExistence type="predicted"/>
<evidence type="ECO:0000256" key="2">
    <source>
        <dbReference type="ARBA" id="ARBA00023125"/>
    </source>
</evidence>
<accession>A0A3D9ISV9</accession>
<dbReference type="PROSITE" id="PS01124">
    <property type="entry name" value="HTH_ARAC_FAMILY_2"/>
    <property type="match status" value="1"/>
</dbReference>
<dbReference type="PANTHER" id="PTHR43280:SF2">
    <property type="entry name" value="HTH-TYPE TRANSCRIPTIONAL REGULATOR EXSA"/>
    <property type="match status" value="1"/>
</dbReference>
<dbReference type="InterPro" id="IPR018060">
    <property type="entry name" value="HTH_AraC"/>
</dbReference>
<dbReference type="Pfam" id="PF02311">
    <property type="entry name" value="AraC_binding"/>
    <property type="match status" value="1"/>
</dbReference>
<evidence type="ECO:0000259" key="4">
    <source>
        <dbReference type="PROSITE" id="PS01124"/>
    </source>
</evidence>
<dbReference type="OrthoDB" id="9809338at2"/>
<dbReference type="SUPFAM" id="SSF51215">
    <property type="entry name" value="Regulatory protein AraC"/>
    <property type="match status" value="1"/>
</dbReference>
<dbReference type="GO" id="GO:0043565">
    <property type="term" value="F:sequence-specific DNA binding"/>
    <property type="evidence" value="ECO:0007669"/>
    <property type="project" value="InterPro"/>
</dbReference>
<keyword evidence="2" id="KW-0238">DNA-binding</keyword>
<evidence type="ECO:0000256" key="3">
    <source>
        <dbReference type="ARBA" id="ARBA00023163"/>
    </source>
</evidence>
<reference evidence="5 6" key="1">
    <citation type="submission" date="2018-07" db="EMBL/GenBank/DDBJ databases">
        <title>Genomic Encyclopedia of Type Strains, Phase III (KMG-III): the genomes of soil and plant-associated and newly described type strains.</title>
        <authorList>
            <person name="Whitman W."/>
        </authorList>
    </citation>
    <scope>NUCLEOTIDE SEQUENCE [LARGE SCALE GENOMIC DNA]</scope>
    <source>
        <strain evidence="5 6">CECT 8236</strain>
    </source>
</reference>
<dbReference type="PROSITE" id="PS00041">
    <property type="entry name" value="HTH_ARAC_FAMILY_1"/>
    <property type="match status" value="1"/>
</dbReference>
<keyword evidence="1" id="KW-0805">Transcription regulation</keyword>
<keyword evidence="6" id="KW-1185">Reference proteome</keyword>
<dbReference type="PANTHER" id="PTHR43280">
    <property type="entry name" value="ARAC-FAMILY TRANSCRIPTIONAL REGULATOR"/>
    <property type="match status" value="1"/>
</dbReference>
<keyword evidence="3" id="KW-0804">Transcription</keyword>
<dbReference type="PRINTS" id="PR00032">
    <property type="entry name" value="HTHARAC"/>
</dbReference>
<dbReference type="InterPro" id="IPR014710">
    <property type="entry name" value="RmlC-like_jellyroll"/>
</dbReference>
<dbReference type="InterPro" id="IPR020449">
    <property type="entry name" value="Tscrpt_reg_AraC-type_HTH"/>
</dbReference>
<evidence type="ECO:0000256" key="1">
    <source>
        <dbReference type="ARBA" id="ARBA00023015"/>
    </source>
</evidence>
<dbReference type="Gene3D" id="1.10.10.60">
    <property type="entry name" value="Homeodomain-like"/>
    <property type="match status" value="2"/>
</dbReference>